<protein>
    <submittedName>
        <fullName evidence="1">Uncharacterized protein</fullName>
    </submittedName>
</protein>
<evidence type="ECO:0000313" key="1">
    <source>
        <dbReference type="EMBL" id="AYV81134.1"/>
    </source>
</evidence>
<organism evidence="1">
    <name type="scientific">Harvfovirus sp</name>
    <dbReference type="NCBI Taxonomy" id="2487768"/>
    <lineage>
        <taxon>Viruses</taxon>
        <taxon>Varidnaviria</taxon>
        <taxon>Bamfordvirae</taxon>
        <taxon>Nucleocytoviricota</taxon>
        <taxon>Megaviricetes</taxon>
        <taxon>Imitervirales</taxon>
        <taxon>Mimiviridae</taxon>
        <taxon>Klosneuvirinae</taxon>
    </lineage>
</organism>
<sequence>MTTRTLFITHTVKTIITRAIFFKKLNLKYTLEQLIICIIDIQNFLILDILQKKFK</sequence>
<name>A0A3G5A3S9_9VIRU</name>
<dbReference type="EMBL" id="MK072260">
    <property type="protein sequence ID" value="AYV81134.1"/>
    <property type="molecule type" value="Genomic_DNA"/>
</dbReference>
<proteinExistence type="predicted"/>
<reference evidence="1" key="1">
    <citation type="submission" date="2018-10" db="EMBL/GenBank/DDBJ databases">
        <title>Hidden diversity of soil giant viruses.</title>
        <authorList>
            <person name="Schulz F."/>
            <person name="Alteio L."/>
            <person name="Goudeau D."/>
            <person name="Ryan E.M."/>
            <person name="Malmstrom R.R."/>
            <person name="Blanchard J."/>
            <person name="Woyke T."/>
        </authorList>
    </citation>
    <scope>NUCLEOTIDE SEQUENCE</scope>
    <source>
        <strain evidence="1">HAV1</strain>
    </source>
</reference>
<gene>
    <name evidence="1" type="ORF">Harvfovirus18_2</name>
</gene>
<accession>A0A3G5A3S9</accession>